<keyword evidence="2" id="KW-1185">Reference proteome</keyword>
<name>A0A5B6VNJ7_9ROSI</name>
<dbReference type="Gene3D" id="3.30.420.10">
    <property type="entry name" value="Ribonuclease H-like superfamily/Ribonuclease H"/>
    <property type="match status" value="1"/>
</dbReference>
<accession>A0A5B6VNJ7</accession>
<sequence length="113" mass="13235">MFNDLKKMYWYPGMICEIFEFVTKCLVCQQGKVEHQVSSGLLQPVTISERNGRGLRWILYQKLVELYVSEIVRLHEVPSSIISDKDPRFTLRFWGKLHEALGTKLNFSTAYHP</sequence>
<dbReference type="EMBL" id="SMMG02000006">
    <property type="protein sequence ID" value="KAA3470555.1"/>
    <property type="molecule type" value="Genomic_DNA"/>
</dbReference>
<dbReference type="Proteomes" id="UP000325315">
    <property type="component" value="Unassembled WGS sequence"/>
</dbReference>
<dbReference type="GO" id="GO:0003676">
    <property type="term" value="F:nucleic acid binding"/>
    <property type="evidence" value="ECO:0007669"/>
    <property type="project" value="InterPro"/>
</dbReference>
<evidence type="ECO:0000313" key="2">
    <source>
        <dbReference type="Proteomes" id="UP000325315"/>
    </source>
</evidence>
<proteinExistence type="predicted"/>
<dbReference type="SUPFAM" id="SSF53098">
    <property type="entry name" value="Ribonuclease H-like"/>
    <property type="match status" value="1"/>
</dbReference>
<comment type="caution">
    <text evidence="1">The sequence shown here is derived from an EMBL/GenBank/DDBJ whole genome shotgun (WGS) entry which is preliminary data.</text>
</comment>
<dbReference type="PANTHER" id="PTHR35046:SF26">
    <property type="entry name" value="RNA-DIRECTED DNA POLYMERASE"/>
    <property type="match status" value="1"/>
</dbReference>
<dbReference type="InterPro" id="IPR036397">
    <property type="entry name" value="RNaseH_sf"/>
</dbReference>
<organism evidence="1 2">
    <name type="scientific">Gossypium australe</name>
    <dbReference type="NCBI Taxonomy" id="47621"/>
    <lineage>
        <taxon>Eukaryota</taxon>
        <taxon>Viridiplantae</taxon>
        <taxon>Streptophyta</taxon>
        <taxon>Embryophyta</taxon>
        <taxon>Tracheophyta</taxon>
        <taxon>Spermatophyta</taxon>
        <taxon>Magnoliopsida</taxon>
        <taxon>eudicotyledons</taxon>
        <taxon>Gunneridae</taxon>
        <taxon>Pentapetalae</taxon>
        <taxon>rosids</taxon>
        <taxon>malvids</taxon>
        <taxon>Malvales</taxon>
        <taxon>Malvaceae</taxon>
        <taxon>Malvoideae</taxon>
        <taxon>Gossypium</taxon>
    </lineage>
</organism>
<reference evidence="2" key="1">
    <citation type="journal article" date="2019" name="Plant Biotechnol. J.">
        <title>Genome sequencing of the Australian wild diploid species Gossypium australe highlights disease resistance and delayed gland morphogenesis.</title>
        <authorList>
            <person name="Cai Y."/>
            <person name="Cai X."/>
            <person name="Wang Q."/>
            <person name="Wang P."/>
            <person name="Zhang Y."/>
            <person name="Cai C."/>
            <person name="Xu Y."/>
            <person name="Wang K."/>
            <person name="Zhou Z."/>
            <person name="Wang C."/>
            <person name="Geng S."/>
            <person name="Li B."/>
            <person name="Dong Q."/>
            <person name="Hou Y."/>
            <person name="Wang H."/>
            <person name="Ai P."/>
            <person name="Liu Z."/>
            <person name="Yi F."/>
            <person name="Sun M."/>
            <person name="An G."/>
            <person name="Cheng J."/>
            <person name="Zhang Y."/>
            <person name="Shi Q."/>
            <person name="Xie Y."/>
            <person name="Shi X."/>
            <person name="Chang Y."/>
            <person name="Huang F."/>
            <person name="Chen Y."/>
            <person name="Hong S."/>
            <person name="Mi L."/>
            <person name="Sun Q."/>
            <person name="Zhang L."/>
            <person name="Zhou B."/>
            <person name="Peng R."/>
            <person name="Zhang X."/>
            <person name="Liu F."/>
        </authorList>
    </citation>
    <scope>NUCLEOTIDE SEQUENCE [LARGE SCALE GENOMIC DNA]</scope>
    <source>
        <strain evidence="2">cv. PA1801</strain>
    </source>
</reference>
<dbReference type="InterPro" id="IPR012337">
    <property type="entry name" value="RNaseH-like_sf"/>
</dbReference>
<evidence type="ECO:0000313" key="1">
    <source>
        <dbReference type="EMBL" id="KAA3470555.1"/>
    </source>
</evidence>
<gene>
    <name evidence="1" type="ORF">EPI10_016253</name>
</gene>
<dbReference type="AlphaFoldDB" id="A0A5B6VNJ7"/>
<protein>
    <submittedName>
        <fullName evidence="1">Retrotransposable element Tf2</fullName>
    </submittedName>
</protein>
<dbReference type="PANTHER" id="PTHR35046">
    <property type="entry name" value="ZINC KNUCKLE (CCHC-TYPE) FAMILY PROTEIN"/>
    <property type="match status" value="1"/>
</dbReference>